<keyword evidence="1" id="KW-0805">Transcription regulation</keyword>
<dbReference type="NCBIfam" id="TIGR02937">
    <property type="entry name" value="sigma70-ECF"/>
    <property type="match status" value="1"/>
</dbReference>
<dbReference type="CDD" id="cd06171">
    <property type="entry name" value="Sigma70_r4"/>
    <property type="match status" value="1"/>
</dbReference>
<keyword evidence="2" id="KW-0731">Sigma factor</keyword>
<dbReference type="InterPro" id="IPR013249">
    <property type="entry name" value="RNA_pol_sigma70_r4_t2"/>
</dbReference>
<gene>
    <name evidence="6" type="ORF">KS419_24485</name>
</gene>
<dbReference type="InterPro" id="IPR007627">
    <property type="entry name" value="RNA_pol_sigma70_r2"/>
</dbReference>
<comment type="caution">
    <text evidence="6">The sequence shown here is derived from an EMBL/GenBank/DDBJ whole genome shotgun (WGS) entry which is preliminary data.</text>
</comment>
<feature type="domain" description="RNA polymerase sigma-70 region 2" evidence="4">
    <location>
        <begin position="31"/>
        <end position="92"/>
    </location>
</feature>
<accession>A0ABS6JQ09</accession>
<dbReference type="Pfam" id="PF04542">
    <property type="entry name" value="Sigma70_r2"/>
    <property type="match status" value="1"/>
</dbReference>
<evidence type="ECO:0000259" key="5">
    <source>
        <dbReference type="Pfam" id="PF08281"/>
    </source>
</evidence>
<evidence type="ECO:0000256" key="1">
    <source>
        <dbReference type="ARBA" id="ARBA00023015"/>
    </source>
</evidence>
<keyword evidence="7" id="KW-1185">Reference proteome</keyword>
<evidence type="ECO:0000256" key="2">
    <source>
        <dbReference type="ARBA" id="ARBA00023082"/>
    </source>
</evidence>
<name>A0ABS6JQ09_9BACI</name>
<proteinExistence type="predicted"/>
<reference evidence="6 7" key="1">
    <citation type="submission" date="2021-06" db="EMBL/GenBank/DDBJ databases">
        <title>Bacillus sp. RD4P76, an endophyte from a halophyte.</title>
        <authorList>
            <person name="Sun J.-Q."/>
        </authorList>
    </citation>
    <scope>NUCLEOTIDE SEQUENCE [LARGE SCALE GENOMIC DNA]</scope>
    <source>
        <strain evidence="6 7">CGMCC 1.15917</strain>
    </source>
</reference>
<evidence type="ECO:0000256" key="3">
    <source>
        <dbReference type="ARBA" id="ARBA00023163"/>
    </source>
</evidence>
<organism evidence="6 7">
    <name type="scientific">Evansella tamaricis</name>
    <dbReference type="NCBI Taxonomy" id="2069301"/>
    <lineage>
        <taxon>Bacteria</taxon>
        <taxon>Bacillati</taxon>
        <taxon>Bacillota</taxon>
        <taxon>Bacilli</taxon>
        <taxon>Bacillales</taxon>
        <taxon>Bacillaceae</taxon>
        <taxon>Evansella</taxon>
    </lineage>
</organism>
<keyword evidence="3" id="KW-0804">Transcription</keyword>
<dbReference type="Proteomes" id="UP000784880">
    <property type="component" value="Unassembled WGS sequence"/>
</dbReference>
<feature type="domain" description="RNA polymerase sigma factor 70 region 4 type 2" evidence="5">
    <location>
        <begin position="115"/>
        <end position="164"/>
    </location>
</feature>
<dbReference type="PANTHER" id="PTHR43133">
    <property type="entry name" value="RNA POLYMERASE ECF-TYPE SIGMA FACTO"/>
    <property type="match status" value="1"/>
</dbReference>
<sequence>MARERREEELMTAYQAGDRDALDAIYWLMKDSLYSFLYRYTRDEQLSIDIVQDTFVKLQQHKHQYDPAMGKLKPYLFQIAYRLMVNKLNRRKKLKSFFPSLVPITKTSIDMADRMTIREAIGKLPPKQRAIILLYYYHDLPQEEIAVILEIPLGTVKSRLHHGIHRLKALLGGDFLEA</sequence>
<protein>
    <submittedName>
        <fullName evidence="6">RNA polymerase sigma factor</fullName>
    </submittedName>
</protein>
<dbReference type="InterPro" id="IPR014284">
    <property type="entry name" value="RNA_pol_sigma-70_dom"/>
</dbReference>
<dbReference type="Pfam" id="PF08281">
    <property type="entry name" value="Sigma70_r4_2"/>
    <property type="match status" value="1"/>
</dbReference>
<dbReference type="InterPro" id="IPR039425">
    <property type="entry name" value="RNA_pol_sigma-70-like"/>
</dbReference>
<evidence type="ECO:0000313" key="6">
    <source>
        <dbReference type="EMBL" id="MBU9714907.1"/>
    </source>
</evidence>
<evidence type="ECO:0000259" key="4">
    <source>
        <dbReference type="Pfam" id="PF04542"/>
    </source>
</evidence>
<evidence type="ECO:0000313" key="7">
    <source>
        <dbReference type="Proteomes" id="UP000784880"/>
    </source>
</evidence>
<dbReference type="PANTHER" id="PTHR43133:SF62">
    <property type="entry name" value="RNA POLYMERASE SIGMA FACTOR SIGZ"/>
    <property type="match status" value="1"/>
</dbReference>
<dbReference type="EMBL" id="JAHQCS010000188">
    <property type="protein sequence ID" value="MBU9714907.1"/>
    <property type="molecule type" value="Genomic_DNA"/>
</dbReference>
<dbReference type="RefSeq" id="WP_217069732.1">
    <property type="nucleotide sequence ID" value="NZ_JAHQCS010000188.1"/>
</dbReference>